<sequence>MVQIVDGRPSWDEYFMQMAQLTAQRSTCLRRKVGAVIVKDKHIIATGYNGAPRGLKHCVELGGCLREKLKIPSGQRHELCRALHAEQNAIIQAATLGQSIEDGTIYITHQPCAICAKMIINAGLKRIVVKEGYPDDLSVEILDEAGLKIVMLDK</sequence>
<dbReference type="AlphaFoldDB" id="A0A415DWJ7"/>
<evidence type="ECO:0000313" key="9">
    <source>
        <dbReference type="EMBL" id="RHJ84758.1"/>
    </source>
</evidence>
<evidence type="ECO:0000256" key="2">
    <source>
        <dbReference type="ARBA" id="ARBA00006576"/>
    </source>
</evidence>
<dbReference type="Gene3D" id="3.40.140.10">
    <property type="entry name" value="Cytidine Deaminase, domain 2"/>
    <property type="match status" value="1"/>
</dbReference>
<keyword evidence="4" id="KW-0378">Hydrolase</keyword>
<evidence type="ECO:0000256" key="1">
    <source>
        <dbReference type="ARBA" id="ARBA00001947"/>
    </source>
</evidence>
<dbReference type="Pfam" id="PF00383">
    <property type="entry name" value="dCMP_cyt_deam_1"/>
    <property type="match status" value="1"/>
</dbReference>
<gene>
    <name evidence="9" type="ORF">DW099_16920</name>
</gene>
<accession>A0A415DWJ7</accession>
<dbReference type="PANTHER" id="PTHR11086">
    <property type="entry name" value="DEOXYCYTIDYLATE DEAMINASE-RELATED"/>
    <property type="match status" value="1"/>
</dbReference>
<dbReference type="InterPro" id="IPR035105">
    <property type="entry name" value="Deoxycytidylate_deaminase_dom"/>
</dbReference>
<feature type="domain" description="CMP/dCMP-type deaminase" evidence="8">
    <location>
        <begin position="10"/>
        <end position="140"/>
    </location>
</feature>
<keyword evidence="10" id="KW-1185">Reference proteome</keyword>
<dbReference type="OrthoDB" id="9788517at2"/>
<comment type="cofactor">
    <cofactor evidence="1 7">
        <name>Zn(2+)</name>
        <dbReference type="ChEBI" id="CHEBI:29105"/>
    </cofactor>
</comment>
<dbReference type="PROSITE" id="PS51747">
    <property type="entry name" value="CYT_DCMP_DEAMINASES_2"/>
    <property type="match status" value="1"/>
</dbReference>
<feature type="active site" description="Proton donor" evidence="6">
    <location>
        <position position="86"/>
    </location>
</feature>
<dbReference type="CDD" id="cd01286">
    <property type="entry name" value="deoxycytidylate_deaminase"/>
    <property type="match status" value="1"/>
</dbReference>
<evidence type="ECO:0000259" key="8">
    <source>
        <dbReference type="PROSITE" id="PS51747"/>
    </source>
</evidence>
<evidence type="ECO:0000256" key="4">
    <source>
        <dbReference type="ARBA" id="ARBA00022801"/>
    </source>
</evidence>
<dbReference type="PIRSF" id="PIRSF006019">
    <property type="entry name" value="dCMP_deaminase"/>
    <property type="match status" value="1"/>
</dbReference>
<dbReference type="InterPro" id="IPR016192">
    <property type="entry name" value="APOBEC/CMP_deaminase_Zn-bd"/>
</dbReference>
<feature type="binding site" evidence="7">
    <location>
        <position position="84"/>
    </location>
    <ligand>
        <name>Zn(2+)</name>
        <dbReference type="ChEBI" id="CHEBI:29105"/>
        <note>catalytic</note>
    </ligand>
</feature>
<dbReference type="InterPro" id="IPR002125">
    <property type="entry name" value="CMP_dCMP_dom"/>
</dbReference>
<dbReference type="GO" id="GO:0005737">
    <property type="term" value="C:cytoplasm"/>
    <property type="evidence" value="ECO:0007669"/>
    <property type="project" value="TreeGrafter"/>
</dbReference>
<dbReference type="STRING" id="1776384.GCA_900086585_01350"/>
<evidence type="ECO:0000256" key="6">
    <source>
        <dbReference type="PIRSR" id="PIRSR006019-1"/>
    </source>
</evidence>
<dbReference type="SUPFAM" id="SSF53927">
    <property type="entry name" value="Cytidine deaminase-like"/>
    <property type="match status" value="1"/>
</dbReference>
<dbReference type="PROSITE" id="PS00903">
    <property type="entry name" value="CYT_DCMP_DEAMINASES_1"/>
    <property type="match status" value="1"/>
</dbReference>
<dbReference type="GO" id="GO:0004132">
    <property type="term" value="F:dCMP deaminase activity"/>
    <property type="evidence" value="ECO:0007669"/>
    <property type="project" value="InterPro"/>
</dbReference>
<evidence type="ECO:0000313" key="10">
    <source>
        <dbReference type="Proteomes" id="UP000284841"/>
    </source>
</evidence>
<proteinExistence type="inferred from homology"/>
<dbReference type="PANTHER" id="PTHR11086:SF18">
    <property type="entry name" value="DEOXYCYTIDYLATE DEAMINASE"/>
    <property type="match status" value="1"/>
</dbReference>
<reference evidence="9 10" key="1">
    <citation type="submission" date="2018-08" db="EMBL/GenBank/DDBJ databases">
        <title>A genome reference for cultivated species of the human gut microbiota.</title>
        <authorList>
            <person name="Zou Y."/>
            <person name="Xue W."/>
            <person name="Luo G."/>
        </authorList>
    </citation>
    <scope>NUCLEOTIDE SEQUENCE [LARGE SCALE GENOMIC DNA]</scope>
    <source>
        <strain evidence="9 10">AM07-24</strain>
    </source>
</reference>
<dbReference type="GO" id="GO:0008270">
    <property type="term" value="F:zinc ion binding"/>
    <property type="evidence" value="ECO:0007669"/>
    <property type="project" value="InterPro"/>
</dbReference>
<name>A0A415DWJ7_9FIRM</name>
<keyword evidence="5 7" id="KW-0862">Zinc</keyword>
<dbReference type="Proteomes" id="UP000284841">
    <property type="component" value="Unassembled WGS sequence"/>
</dbReference>
<dbReference type="InterPro" id="IPR015517">
    <property type="entry name" value="dCMP_deaminase-rel"/>
</dbReference>
<keyword evidence="3 7" id="KW-0479">Metal-binding</keyword>
<organism evidence="9 10">
    <name type="scientific">Emergencia timonensis</name>
    <dbReference type="NCBI Taxonomy" id="1776384"/>
    <lineage>
        <taxon>Bacteria</taxon>
        <taxon>Bacillati</taxon>
        <taxon>Bacillota</taxon>
        <taxon>Clostridia</taxon>
        <taxon>Peptostreptococcales</taxon>
        <taxon>Anaerovoracaceae</taxon>
        <taxon>Emergencia</taxon>
    </lineage>
</organism>
<feature type="binding site" evidence="7">
    <location>
        <position position="112"/>
    </location>
    <ligand>
        <name>Zn(2+)</name>
        <dbReference type="ChEBI" id="CHEBI:29105"/>
        <note>catalytic</note>
    </ligand>
</feature>
<feature type="binding site" evidence="7">
    <location>
        <position position="115"/>
    </location>
    <ligand>
        <name>Zn(2+)</name>
        <dbReference type="ChEBI" id="CHEBI:29105"/>
        <note>catalytic</note>
    </ligand>
</feature>
<dbReference type="InterPro" id="IPR016473">
    <property type="entry name" value="dCMP_deaminase"/>
</dbReference>
<protein>
    <submittedName>
        <fullName evidence="9">Cytidine deaminase</fullName>
    </submittedName>
</protein>
<dbReference type="EMBL" id="QRMS01000006">
    <property type="protein sequence ID" value="RHJ84758.1"/>
    <property type="molecule type" value="Genomic_DNA"/>
</dbReference>
<evidence type="ECO:0000256" key="3">
    <source>
        <dbReference type="ARBA" id="ARBA00022723"/>
    </source>
</evidence>
<comment type="caution">
    <text evidence="9">The sequence shown here is derived from an EMBL/GenBank/DDBJ whole genome shotgun (WGS) entry which is preliminary data.</text>
</comment>
<evidence type="ECO:0000256" key="7">
    <source>
        <dbReference type="PIRSR" id="PIRSR006019-2"/>
    </source>
</evidence>
<dbReference type="InterPro" id="IPR016193">
    <property type="entry name" value="Cytidine_deaminase-like"/>
</dbReference>
<dbReference type="GO" id="GO:0006220">
    <property type="term" value="P:pyrimidine nucleotide metabolic process"/>
    <property type="evidence" value="ECO:0007669"/>
    <property type="project" value="InterPro"/>
</dbReference>
<comment type="similarity">
    <text evidence="2">Belongs to the cytidine and deoxycytidylate deaminase family.</text>
</comment>
<evidence type="ECO:0000256" key="5">
    <source>
        <dbReference type="ARBA" id="ARBA00022833"/>
    </source>
</evidence>